<feature type="transmembrane region" description="Helical" evidence="6">
    <location>
        <begin position="94"/>
        <end position="113"/>
    </location>
</feature>
<comment type="caution">
    <text evidence="7">The sequence shown here is derived from an EMBL/GenBank/DDBJ whole genome shotgun (WGS) entry which is preliminary data.</text>
</comment>
<evidence type="ECO:0000256" key="5">
    <source>
        <dbReference type="ARBA" id="ARBA00023136"/>
    </source>
</evidence>
<keyword evidence="8" id="KW-1185">Reference proteome</keyword>
<sequence>MHQRGFLLGFISTPSIVTIWAYGPAAESVLNTIGFRWGFGMWAALIPVFFTPLMIVLFKYDKMARDSGLIVKAKPAEERSFLGRVEYYAREFDVLGLVLVATGLSLLLLSISIYSYQPQGWRSPLIISFIVIGFLLIVSFLLYERYLAPQTFLPWAVIRDRTVVFTNIMAAALYVSEFICSAYIYSMLIVSFDQSVTQAAYISNIYLVGASFFNLIIGVAFQYCGRIKYYALFLGIPFFILGQGLMISFPTVGPSIGLMVFSKVLISFGGGTIYPIEHMTLMAVSQAHFPALLSLESLIVDVGKGTGSAISTAIWTGLFRRKLGEHLPEQELPYLDEIYGSLTKQSSYAVGSEARIGIDRAYGETQRVIFITATSLMAIAWGAVLFWRDIDVKKSRTTGKNV</sequence>
<keyword evidence="3 6" id="KW-0812">Transmembrane</keyword>
<name>A0A9P6HVJ1_9PEZI</name>
<reference evidence="7" key="1">
    <citation type="submission" date="2020-03" db="EMBL/GenBank/DDBJ databases">
        <authorList>
            <person name="He L."/>
        </authorList>
    </citation>
    <scope>NUCLEOTIDE SEQUENCE</scope>
    <source>
        <strain evidence="7">CkLH20</strain>
    </source>
</reference>
<dbReference type="Pfam" id="PF06609">
    <property type="entry name" value="TRI12"/>
    <property type="match status" value="1"/>
</dbReference>
<organism evidence="7 8">
    <name type="scientific">Colletotrichum karsti</name>
    <dbReference type="NCBI Taxonomy" id="1095194"/>
    <lineage>
        <taxon>Eukaryota</taxon>
        <taxon>Fungi</taxon>
        <taxon>Dikarya</taxon>
        <taxon>Ascomycota</taxon>
        <taxon>Pezizomycotina</taxon>
        <taxon>Sordariomycetes</taxon>
        <taxon>Hypocreomycetidae</taxon>
        <taxon>Glomerellales</taxon>
        <taxon>Glomerellaceae</taxon>
        <taxon>Colletotrichum</taxon>
        <taxon>Colletotrichum boninense species complex</taxon>
    </lineage>
</organism>
<dbReference type="PANTHER" id="PTHR23501:SF3">
    <property type="entry name" value="MAJOR FACILITATOR SUPERFAMILY (MFS) PROFILE DOMAIN-CONTAINING PROTEIN"/>
    <property type="match status" value="1"/>
</dbReference>
<comment type="subcellular location">
    <subcellularLocation>
        <location evidence="1">Membrane</location>
        <topology evidence="1">Multi-pass membrane protein</topology>
    </subcellularLocation>
</comment>
<keyword evidence="5 6" id="KW-0472">Membrane</keyword>
<feature type="transmembrane region" description="Helical" evidence="6">
    <location>
        <begin position="230"/>
        <end position="249"/>
    </location>
</feature>
<dbReference type="InterPro" id="IPR036259">
    <property type="entry name" value="MFS_trans_sf"/>
</dbReference>
<reference evidence="7" key="2">
    <citation type="submission" date="2020-11" db="EMBL/GenBank/DDBJ databases">
        <title>Whole genome sequencing of Colletotrichum sp.</title>
        <authorList>
            <person name="Li H."/>
        </authorList>
    </citation>
    <scope>NUCLEOTIDE SEQUENCE</scope>
    <source>
        <strain evidence="7">CkLH20</strain>
    </source>
</reference>
<feature type="transmembrane region" description="Helical" evidence="6">
    <location>
        <begin position="164"/>
        <end position="185"/>
    </location>
</feature>
<protein>
    <submittedName>
        <fullName evidence="7">Major facilitator superfamily transporter</fullName>
    </submittedName>
</protein>
<feature type="transmembrane region" description="Helical" evidence="6">
    <location>
        <begin position="368"/>
        <end position="387"/>
    </location>
</feature>
<dbReference type="OrthoDB" id="4078873at2759"/>
<feature type="transmembrane region" description="Helical" evidence="6">
    <location>
        <begin position="205"/>
        <end position="223"/>
    </location>
</feature>
<dbReference type="GO" id="GO:0005886">
    <property type="term" value="C:plasma membrane"/>
    <property type="evidence" value="ECO:0007669"/>
    <property type="project" value="TreeGrafter"/>
</dbReference>
<feature type="transmembrane region" description="Helical" evidence="6">
    <location>
        <begin position="255"/>
        <end position="276"/>
    </location>
</feature>
<dbReference type="EMBL" id="JAATWM020000044">
    <property type="protein sequence ID" value="KAF9871563.1"/>
    <property type="molecule type" value="Genomic_DNA"/>
</dbReference>
<evidence type="ECO:0000256" key="4">
    <source>
        <dbReference type="ARBA" id="ARBA00022989"/>
    </source>
</evidence>
<dbReference type="GO" id="GO:0022857">
    <property type="term" value="F:transmembrane transporter activity"/>
    <property type="evidence" value="ECO:0007669"/>
    <property type="project" value="InterPro"/>
</dbReference>
<dbReference type="Proteomes" id="UP000781932">
    <property type="component" value="Unassembled WGS sequence"/>
</dbReference>
<dbReference type="GeneID" id="62166762"/>
<dbReference type="PANTHER" id="PTHR23501">
    <property type="entry name" value="MAJOR FACILITATOR SUPERFAMILY"/>
    <property type="match status" value="1"/>
</dbReference>
<keyword evidence="2" id="KW-0813">Transport</keyword>
<dbReference type="AlphaFoldDB" id="A0A9P6HVJ1"/>
<dbReference type="InterPro" id="IPR010573">
    <property type="entry name" value="MFS_Str1/Tri12-like"/>
</dbReference>
<evidence type="ECO:0000256" key="1">
    <source>
        <dbReference type="ARBA" id="ARBA00004141"/>
    </source>
</evidence>
<proteinExistence type="predicted"/>
<accession>A0A9P6HVJ1</accession>
<dbReference type="SUPFAM" id="SSF103473">
    <property type="entry name" value="MFS general substrate transporter"/>
    <property type="match status" value="1"/>
</dbReference>
<evidence type="ECO:0000256" key="6">
    <source>
        <dbReference type="SAM" id="Phobius"/>
    </source>
</evidence>
<evidence type="ECO:0000313" key="8">
    <source>
        <dbReference type="Proteomes" id="UP000781932"/>
    </source>
</evidence>
<keyword evidence="4 6" id="KW-1133">Transmembrane helix</keyword>
<evidence type="ECO:0000256" key="2">
    <source>
        <dbReference type="ARBA" id="ARBA00022448"/>
    </source>
</evidence>
<feature type="transmembrane region" description="Helical" evidence="6">
    <location>
        <begin position="37"/>
        <end position="58"/>
    </location>
</feature>
<evidence type="ECO:0000313" key="7">
    <source>
        <dbReference type="EMBL" id="KAF9871563.1"/>
    </source>
</evidence>
<evidence type="ECO:0000256" key="3">
    <source>
        <dbReference type="ARBA" id="ARBA00022692"/>
    </source>
</evidence>
<dbReference type="RefSeq" id="XP_038741024.1">
    <property type="nucleotide sequence ID" value="XM_038893688.1"/>
</dbReference>
<gene>
    <name evidence="7" type="ORF">CkaCkLH20_10974</name>
</gene>
<feature type="transmembrane region" description="Helical" evidence="6">
    <location>
        <begin position="7"/>
        <end position="25"/>
    </location>
</feature>
<feature type="transmembrane region" description="Helical" evidence="6">
    <location>
        <begin position="125"/>
        <end position="143"/>
    </location>
</feature>